<gene>
    <name evidence="2" type="ORF">VP01_306g4</name>
</gene>
<feature type="compositionally biased region" description="Polar residues" evidence="1">
    <location>
        <begin position="144"/>
        <end position="154"/>
    </location>
</feature>
<dbReference type="STRING" id="27349.A0A0L6V0K3"/>
<feature type="compositionally biased region" description="Basic and acidic residues" evidence="1">
    <location>
        <begin position="126"/>
        <end position="141"/>
    </location>
</feature>
<keyword evidence="3" id="KW-1185">Reference proteome</keyword>
<feature type="region of interest" description="Disordered" evidence="1">
    <location>
        <begin position="1"/>
        <end position="25"/>
    </location>
</feature>
<evidence type="ECO:0000256" key="1">
    <source>
        <dbReference type="SAM" id="MobiDB-lite"/>
    </source>
</evidence>
<protein>
    <submittedName>
        <fullName evidence="2">Uncharacterized protein</fullName>
    </submittedName>
</protein>
<sequence>MTVVAGYSQPMSQTQRHTHQKPRGGPCGGITKHMTLAGLEPTTTCERAGISVKHVLYQLSYISESSRLTRCTSNYHADTSTPAAPASQCEAIIAKLTQEIESLKSNPNKDASQDHSNRKSSNYFCFKEESPSRKDSSERPARNISPSVFLSKTPTKARKPPQETTILKPKPSPKQHPEKMQTADFPPGFTPTKTALFFYIEILWGLLRQDSVPKPPNSAPLKNFTNNFVKLNRLKTQSRVAQPAMSRTMRNSIIHLRSQFFTYAQGLISRLGLCVWCPNLDEESNSLVEREKQSFPRSKQQEIQQEPDKHLDLAILNKSPKQYQDFLEPLTAHSDDKQVEGKGFYKIKTLPYLSKNANHLFCHFPINFYDPKWYHGLLAQKESIPNQNVLSFLPNTEKSLFQKAQKHPDKKLGDSTFTKKYWDLLAKPYGLVGPGLSAEEKSAAQMLRRMRILRKAKLATCTTTTKTETLLHPMTMRGRQKDMESTAKMTVMTKLMMTL</sequence>
<dbReference type="EMBL" id="LAVV01008024">
    <property type="protein sequence ID" value="KNZ54027.1"/>
    <property type="molecule type" value="Genomic_DNA"/>
</dbReference>
<dbReference type="VEuPathDB" id="FungiDB:VP01_306g4"/>
<evidence type="ECO:0000313" key="3">
    <source>
        <dbReference type="Proteomes" id="UP000037035"/>
    </source>
</evidence>
<reference evidence="2 3" key="1">
    <citation type="submission" date="2015-08" db="EMBL/GenBank/DDBJ databases">
        <title>Next Generation Sequencing and Analysis of the Genome of Puccinia sorghi L Schw, the Causal Agent of Maize Common Rust.</title>
        <authorList>
            <person name="Rochi L."/>
            <person name="Burguener G."/>
            <person name="Darino M."/>
            <person name="Turjanski A."/>
            <person name="Kreff E."/>
            <person name="Dieguez M.J."/>
            <person name="Sacco F."/>
        </authorList>
    </citation>
    <scope>NUCLEOTIDE SEQUENCE [LARGE SCALE GENOMIC DNA]</scope>
    <source>
        <strain evidence="2 3">RO10H11247</strain>
    </source>
</reference>
<dbReference type="AlphaFoldDB" id="A0A0L6V0K3"/>
<organism evidence="2 3">
    <name type="scientific">Puccinia sorghi</name>
    <dbReference type="NCBI Taxonomy" id="27349"/>
    <lineage>
        <taxon>Eukaryota</taxon>
        <taxon>Fungi</taxon>
        <taxon>Dikarya</taxon>
        <taxon>Basidiomycota</taxon>
        <taxon>Pucciniomycotina</taxon>
        <taxon>Pucciniomycetes</taxon>
        <taxon>Pucciniales</taxon>
        <taxon>Pucciniaceae</taxon>
        <taxon>Puccinia</taxon>
    </lineage>
</organism>
<feature type="region of interest" description="Disordered" evidence="1">
    <location>
        <begin position="105"/>
        <end position="186"/>
    </location>
</feature>
<name>A0A0L6V0K3_9BASI</name>
<accession>A0A0L6V0K3</accession>
<evidence type="ECO:0000313" key="2">
    <source>
        <dbReference type="EMBL" id="KNZ54027.1"/>
    </source>
</evidence>
<comment type="caution">
    <text evidence="2">The sequence shown here is derived from an EMBL/GenBank/DDBJ whole genome shotgun (WGS) entry which is preliminary data.</text>
</comment>
<dbReference type="Proteomes" id="UP000037035">
    <property type="component" value="Unassembled WGS sequence"/>
</dbReference>
<proteinExistence type="predicted"/>